<protein>
    <submittedName>
        <fullName evidence="6">Pyrroloquinoline quinone biosynthesis protein PqqE</fullName>
    </submittedName>
</protein>
<accession>A0A136PUZ6</accession>
<dbReference type="InterPro" id="IPR007197">
    <property type="entry name" value="rSAM"/>
</dbReference>
<dbReference type="PANTHER" id="PTHR11228">
    <property type="entry name" value="RADICAL SAM DOMAIN PROTEIN"/>
    <property type="match status" value="1"/>
</dbReference>
<evidence type="ECO:0000313" key="6">
    <source>
        <dbReference type="EMBL" id="KXK62134.1"/>
    </source>
</evidence>
<keyword evidence="3" id="KW-0408">Iron</keyword>
<name>A0A136PUZ6_9ACTN</name>
<dbReference type="OrthoDB" id="9782387at2"/>
<dbReference type="RefSeq" id="WP_067363088.1">
    <property type="nucleotide sequence ID" value="NZ_JBIUBN010000030.1"/>
</dbReference>
<dbReference type="CDD" id="cd01335">
    <property type="entry name" value="Radical_SAM"/>
    <property type="match status" value="1"/>
</dbReference>
<keyword evidence="4" id="KW-0411">Iron-sulfur</keyword>
<dbReference type="InterPro" id="IPR013785">
    <property type="entry name" value="Aldolase_TIM"/>
</dbReference>
<dbReference type="GO" id="GO:0051536">
    <property type="term" value="F:iron-sulfur cluster binding"/>
    <property type="evidence" value="ECO:0007669"/>
    <property type="project" value="UniProtKB-KW"/>
</dbReference>
<evidence type="ECO:0000259" key="5">
    <source>
        <dbReference type="PROSITE" id="PS51918"/>
    </source>
</evidence>
<keyword evidence="7" id="KW-1185">Reference proteome</keyword>
<evidence type="ECO:0000256" key="4">
    <source>
        <dbReference type="ARBA" id="ARBA00023014"/>
    </source>
</evidence>
<evidence type="ECO:0000313" key="7">
    <source>
        <dbReference type="Proteomes" id="UP000070620"/>
    </source>
</evidence>
<dbReference type="GO" id="GO:0046872">
    <property type="term" value="F:metal ion binding"/>
    <property type="evidence" value="ECO:0007669"/>
    <property type="project" value="UniProtKB-KW"/>
</dbReference>
<comment type="caution">
    <text evidence="6">The sequence shown here is derived from an EMBL/GenBank/DDBJ whole genome shotgun (WGS) entry which is preliminary data.</text>
</comment>
<dbReference type="InterPro" id="IPR058240">
    <property type="entry name" value="rSAM_sf"/>
</dbReference>
<proteinExistence type="predicted"/>
<dbReference type="Pfam" id="PF04055">
    <property type="entry name" value="Radical_SAM"/>
    <property type="match status" value="1"/>
</dbReference>
<evidence type="ECO:0000256" key="3">
    <source>
        <dbReference type="ARBA" id="ARBA00023004"/>
    </source>
</evidence>
<evidence type="ECO:0000256" key="2">
    <source>
        <dbReference type="ARBA" id="ARBA00022723"/>
    </source>
</evidence>
<dbReference type="InterPro" id="IPR006638">
    <property type="entry name" value="Elp3/MiaA/NifB-like_rSAM"/>
</dbReference>
<reference evidence="6 7" key="1">
    <citation type="submission" date="2016-01" db="EMBL/GenBank/DDBJ databases">
        <title>Whole genome sequence and analysis of Micromonospora rosaria DSM 803, which can produce antibacterial substance rosamicin.</title>
        <authorList>
            <person name="Yang H."/>
            <person name="He X."/>
            <person name="Zhu D."/>
        </authorList>
    </citation>
    <scope>NUCLEOTIDE SEQUENCE [LARGE SCALE GENOMIC DNA]</scope>
    <source>
        <strain evidence="6 7">DSM 803</strain>
    </source>
</reference>
<dbReference type="Proteomes" id="UP000070620">
    <property type="component" value="Unassembled WGS sequence"/>
</dbReference>
<dbReference type="GO" id="GO:0003824">
    <property type="term" value="F:catalytic activity"/>
    <property type="evidence" value="ECO:0007669"/>
    <property type="project" value="InterPro"/>
</dbReference>
<dbReference type="PANTHER" id="PTHR11228:SF7">
    <property type="entry name" value="PQQA PEPTIDE CYCLASE"/>
    <property type="match status" value="1"/>
</dbReference>
<dbReference type="PROSITE" id="PS51918">
    <property type="entry name" value="RADICAL_SAM"/>
    <property type="match status" value="1"/>
</dbReference>
<keyword evidence="2" id="KW-0479">Metal-binding</keyword>
<dbReference type="SUPFAM" id="SSF102114">
    <property type="entry name" value="Radical SAM enzymes"/>
    <property type="match status" value="1"/>
</dbReference>
<feature type="domain" description="Radical SAM core" evidence="5">
    <location>
        <begin position="21"/>
        <end position="241"/>
    </location>
</feature>
<dbReference type="EMBL" id="LRQV01000025">
    <property type="protein sequence ID" value="KXK62134.1"/>
    <property type="molecule type" value="Genomic_DNA"/>
</dbReference>
<dbReference type="SFLD" id="SFLDG01067">
    <property type="entry name" value="SPASM/twitch_domain_containing"/>
    <property type="match status" value="1"/>
</dbReference>
<dbReference type="InterPro" id="IPR050377">
    <property type="entry name" value="Radical_SAM_PqqE_MftC-like"/>
</dbReference>
<dbReference type="SFLD" id="SFLDS00029">
    <property type="entry name" value="Radical_SAM"/>
    <property type="match status" value="1"/>
</dbReference>
<evidence type="ECO:0000256" key="1">
    <source>
        <dbReference type="ARBA" id="ARBA00022691"/>
    </source>
</evidence>
<dbReference type="SMART" id="SM00729">
    <property type="entry name" value="Elp3"/>
    <property type="match status" value="1"/>
</dbReference>
<dbReference type="Gene3D" id="3.20.20.70">
    <property type="entry name" value="Aldolase class I"/>
    <property type="match status" value="1"/>
</dbReference>
<sequence length="368" mass="39611">MSKRLVVDTRASSCYFRTSVDDGQRKALVQITERCNLHCAHCFVSSTRIGVDITLDDMVEVVLPRLRAARVTRLTLTGGEPFAHPHLVEICAASARLDLPVKICTNATLTSDEQITALAELGNVRVNVSFDGFRPASHGRFRGSRDSFEVTRATTRRFADAGLLHGILSTPNVLTRPQEFTELAAFAAELGAQYLLMNPLSSFGRGVKSHGRLAPPPEQTMRAITAATAPLADDVELVPIRFPNDDRPLAGCDAGTLIYVFANGDTAVCPYLVFAARTPQSRHADREFLVGNILEAEVADALDRYQLHDRYPVGANPTCGACGLNRSCGKGCPAAVVAAGERIGAPDAEQCPPEAARLPLIPIPQVKA</sequence>
<keyword evidence="1" id="KW-0949">S-adenosyl-L-methionine</keyword>
<gene>
    <name evidence="6" type="ORF">AWW66_09855</name>
</gene>
<dbReference type="AlphaFoldDB" id="A0A136PUZ6"/>
<organism evidence="6 7">
    <name type="scientific">Micromonospora rosaria</name>
    <dbReference type="NCBI Taxonomy" id="47874"/>
    <lineage>
        <taxon>Bacteria</taxon>
        <taxon>Bacillati</taxon>
        <taxon>Actinomycetota</taxon>
        <taxon>Actinomycetes</taxon>
        <taxon>Micromonosporales</taxon>
        <taxon>Micromonosporaceae</taxon>
        <taxon>Micromonospora</taxon>
    </lineage>
</organism>